<evidence type="ECO:0000313" key="4">
    <source>
        <dbReference type="EMBL" id="RAR08031.1"/>
    </source>
</evidence>
<evidence type="ECO:0000259" key="2">
    <source>
        <dbReference type="PROSITE" id="PS50404"/>
    </source>
</evidence>
<dbReference type="Pfam" id="PF13410">
    <property type="entry name" value="GST_C_2"/>
    <property type="match status" value="1"/>
</dbReference>
<comment type="caution">
    <text evidence="4">The sequence shown here is derived from an EMBL/GenBank/DDBJ whole genome shotgun (WGS) entry which is preliminary data.</text>
</comment>
<dbReference type="SFLD" id="SFLDG00358">
    <property type="entry name" value="Main_(cytGST)"/>
    <property type="match status" value="1"/>
</dbReference>
<dbReference type="PANTHER" id="PTHR44051">
    <property type="entry name" value="GLUTATHIONE S-TRANSFERASE-RELATED"/>
    <property type="match status" value="1"/>
</dbReference>
<dbReference type="GO" id="GO:0004364">
    <property type="term" value="F:glutathione transferase activity"/>
    <property type="evidence" value="ECO:0007669"/>
    <property type="project" value="UniProtKB-EC"/>
</dbReference>
<evidence type="ECO:0000313" key="5">
    <source>
        <dbReference type="Proteomes" id="UP000249619"/>
    </source>
</evidence>
<reference evidence="5" key="1">
    <citation type="submission" date="2018-05" db="EMBL/GenBank/DDBJ databases">
        <title>Draft genome sequence of Stemphylium lycopersici strain CIDEFI 213.</title>
        <authorList>
            <person name="Medina R."/>
            <person name="Franco M.E.E."/>
            <person name="Lucentini C.G."/>
            <person name="Saparrat M.C.N."/>
            <person name="Balatti P.A."/>
        </authorList>
    </citation>
    <scope>NUCLEOTIDE SEQUENCE [LARGE SCALE GENOMIC DNA]</scope>
    <source>
        <strain evidence="5">CIDEFI 213</strain>
    </source>
</reference>
<dbReference type="SFLD" id="SFLDS00019">
    <property type="entry name" value="Glutathione_Transferase_(cytos"/>
    <property type="match status" value="1"/>
</dbReference>
<feature type="domain" description="GST C-terminal" evidence="3">
    <location>
        <begin position="89"/>
        <end position="218"/>
    </location>
</feature>
<dbReference type="Gene3D" id="1.20.1050.10">
    <property type="match status" value="1"/>
</dbReference>
<evidence type="ECO:0000259" key="3">
    <source>
        <dbReference type="PROSITE" id="PS50405"/>
    </source>
</evidence>
<dbReference type="SUPFAM" id="SSF47616">
    <property type="entry name" value="GST C-terminal domain-like"/>
    <property type="match status" value="1"/>
</dbReference>
<keyword evidence="4" id="KW-0808">Transferase</keyword>
<dbReference type="PROSITE" id="PS50404">
    <property type="entry name" value="GST_NTER"/>
    <property type="match status" value="1"/>
</dbReference>
<proteinExistence type="inferred from homology"/>
<dbReference type="InterPro" id="IPR004045">
    <property type="entry name" value="Glutathione_S-Trfase_N"/>
</dbReference>
<dbReference type="OrthoDB" id="2309723at2759"/>
<protein>
    <submittedName>
        <fullName evidence="4">Glutathione s-transferase</fullName>
        <ecNumber evidence="4">2.5.1.18</ecNumber>
    </submittedName>
</protein>
<evidence type="ECO:0000256" key="1">
    <source>
        <dbReference type="ARBA" id="ARBA00007409"/>
    </source>
</evidence>
<dbReference type="PANTHER" id="PTHR44051:SF9">
    <property type="entry name" value="GLUTATHIONE S-TRANSFERASE 1"/>
    <property type="match status" value="1"/>
</dbReference>
<dbReference type="STRING" id="183478.A0A364MZH9"/>
<comment type="similarity">
    <text evidence="1">Belongs to the GST superfamily.</text>
</comment>
<dbReference type="SUPFAM" id="SSF52833">
    <property type="entry name" value="Thioredoxin-like"/>
    <property type="match status" value="1"/>
</dbReference>
<accession>A0A364MZH9</accession>
<organism evidence="4 5">
    <name type="scientific">Stemphylium lycopersici</name>
    <name type="common">Tomato gray leaf spot disease fungus</name>
    <name type="synonym">Thyrospora lycopersici</name>
    <dbReference type="NCBI Taxonomy" id="183478"/>
    <lineage>
        <taxon>Eukaryota</taxon>
        <taxon>Fungi</taxon>
        <taxon>Dikarya</taxon>
        <taxon>Ascomycota</taxon>
        <taxon>Pezizomycotina</taxon>
        <taxon>Dothideomycetes</taxon>
        <taxon>Pleosporomycetidae</taxon>
        <taxon>Pleosporales</taxon>
        <taxon>Pleosporineae</taxon>
        <taxon>Pleosporaceae</taxon>
        <taxon>Stemphylium</taxon>
    </lineage>
</organism>
<sequence>MPPITLWFLQASRCIRTAWLLEELELEYNVKFSERVNQKAPEDFKIASGNPLGKFPTIQDGTLTVYESGAISDYLCETYDKEGRLLPHEPRERVKVRQWVHAAEATFGLHALAILYARWNIPKDALEGVLEAAEKGMSANVQNDLSWLETELSLSPGEFLCGDHVTAADIMVQFVAEFIIARELGTQGKEYPNINKWVKLCRETESYKRAVEKTGHKL</sequence>
<dbReference type="AlphaFoldDB" id="A0A364MZH9"/>
<dbReference type="FunFam" id="1.20.1050.10:FF:000069">
    <property type="entry name" value="Putative elongation factor 1-gamma"/>
    <property type="match status" value="1"/>
</dbReference>
<gene>
    <name evidence="4" type="ORF">DDE83_006203</name>
</gene>
<name>A0A364MZH9_STELY</name>
<dbReference type="InterPro" id="IPR040079">
    <property type="entry name" value="Glutathione_S-Trfase"/>
</dbReference>
<dbReference type="Pfam" id="PF02798">
    <property type="entry name" value="GST_N"/>
    <property type="match status" value="1"/>
</dbReference>
<dbReference type="InterPro" id="IPR010987">
    <property type="entry name" value="Glutathione-S-Trfase_C-like"/>
</dbReference>
<dbReference type="InterPro" id="IPR036249">
    <property type="entry name" value="Thioredoxin-like_sf"/>
</dbReference>
<keyword evidence="5" id="KW-1185">Reference proteome</keyword>
<dbReference type="EC" id="2.5.1.18" evidence="4"/>
<feature type="domain" description="GST N-terminal" evidence="2">
    <location>
        <begin position="1"/>
        <end position="83"/>
    </location>
</feature>
<dbReference type="InterPro" id="IPR036282">
    <property type="entry name" value="Glutathione-S-Trfase_C_sf"/>
</dbReference>
<dbReference type="Proteomes" id="UP000249619">
    <property type="component" value="Unassembled WGS sequence"/>
</dbReference>
<dbReference type="Gene3D" id="3.40.30.10">
    <property type="entry name" value="Glutaredoxin"/>
    <property type="match status" value="1"/>
</dbReference>
<dbReference type="PROSITE" id="PS50405">
    <property type="entry name" value="GST_CTER"/>
    <property type="match status" value="1"/>
</dbReference>
<dbReference type="EMBL" id="QGDH01000092">
    <property type="protein sequence ID" value="RAR08031.1"/>
    <property type="molecule type" value="Genomic_DNA"/>
</dbReference>